<comment type="caution">
    <text evidence="1">The sequence shown here is derived from an EMBL/GenBank/DDBJ whole genome shotgun (WGS) entry which is preliminary data.</text>
</comment>
<gene>
    <name evidence="1" type="ORF">L1987_25030</name>
</gene>
<dbReference type="EMBL" id="CM042025">
    <property type="protein sequence ID" value="KAI3809063.1"/>
    <property type="molecule type" value="Genomic_DNA"/>
</dbReference>
<reference evidence="1 2" key="2">
    <citation type="journal article" date="2022" name="Mol. Ecol. Resour.">
        <title>The genomes of chicory, endive, great burdock and yacon provide insights into Asteraceae paleo-polyploidization history and plant inulin production.</title>
        <authorList>
            <person name="Fan W."/>
            <person name="Wang S."/>
            <person name="Wang H."/>
            <person name="Wang A."/>
            <person name="Jiang F."/>
            <person name="Liu H."/>
            <person name="Zhao H."/>
            <person name="Xu D."/>
            <person name="Zhang Y."/>
        </authorList>
    </citation>
    <scope>NUCLEOTIDE SEQUENCE [LARGE SCALE GENOMIC DNA]</scope>
    <source>
        <strain evidence="2">cv. Yunnan</strain>
        <tissue evidence="1">Leaves</tissue>
    </source>
</reference>
<evidence type="ECO:0000313" key="2">
    <source>
        <dbReference type="Proteomes" id="UP001056120"/>
    </source>
</evidence>
<keyword evidence="2" id="KW-1185">Reference proteome</keyword>
<protein>
    <submittedName>
        <fullName evidence="1">Uncharacterized protein</fullName>
    </submittedName>
</protein>
<evidence type="ECO:0000313" key="1">
    <source>
        <dbReference type="EMBL" id="KAI3809063.1"/>
    </source>
</evidence>
<dbReference type="Proteomes" id="UP001056120">
    <property type="component" value="Linkage Group LG08"/>
</dbReference>
<sequence>MLFIDRLLVIGANEDNAPSKICKATRPVEYSSSNSNTSRTGAADSALSTAPVLTCHPNDKINIGGQTATGTDFLSAFYDRLKEGCTLRRACA</sequence>
<name>A0ACB9ILF1_9ASTR</name>
<proteinExistence type="predicted"/>
<reference evidence="2" key="1">
    <citation type="journal article" date="2022" name="Mol. Ecol. Resour.">
        <title>The genomes of chicory, endive, great burdock and yacon provide insights into Asteraceae palaeo-polyploidization history and plant inulin production.</title>
        <authorList>
            <person name="Fan W."/>
            <person name="Wang S."/>
            <person name="Wang H."/>
            <person name="Wang A."/>
            <person name="Jiang F."/>
            <person name="Liu H."/>
            <person name="Zhao H."/>
            <person name="Xu D."/>
            <person name="Zhang Y."/>
        </authorList>
    </citation>
    <scope>NUCLEOTIDE SEQUENCE [LARGE SCALE GENOMIC DNA]</scope>
    <source>
        <strain evidence="2">cv. Yunnan</strain>
    </source>
</reference>
<organism evidence="1 2">
    <name type="scientific">Smallanthus sonchifolius</name>
    <dbReference type="NCBI Taxonomy" id="185202"/>
    <lineage>
        <taxon>Eukaryota</taxon>
        <taxon>Viridiplantae</taxon>
        <taxon>Streptophyta</taxon>
        <taxon>Embryophyta</taxon>
        <taxon>Tracheophyta</taxon>
        <taxon>Spermatophyta</taxon>
        <taxon>Magnoliopsida</taxon>
        <taxon>eudicotyledons</taxon>
        <taxon>Gunneridae</taxon>
        <taxon>Pentapetalae</taxon>
        <taxon>asterids</taxon>
        <taxon>campanulids</taxon>
        <taxon>Asterales</taxon>
        <taxon>Asteraceae</taxon>
        <taxon>Asteroideae</taxon>
        <taxon>Heliantheae alliance</taxon>
        <taxon>Millerieae</taxon>
        <taxon>Smallanthus</taxon>
    </lineage>
</organism>
<accession>A0ACB9ILF1</accession>